<accession>A0A2H3JM43</accession>
<dbReference type="AlphaFoldDB" id="A0A2H3JM43"/>
<organism evidence="1 2">
    <name type="scientific">Wolfiporia cocos (strain MD-104)</name>
    <name type="common">Brown rot fungus</name>
    <dbReference type="NCBI Taxonomy" id="742152"/>
    <lineage>
        <taxon>Eukaryota</taxon>
        <taxon>Fungi</taxon>
        <taxon>Dikarya</taxon>
        <taxon>Basidiomycota</taxon>
        <taxon>Agaricomycotina</taxon>
        <taxon>Agaricomycetes</taxon>
        <taxon>Polyporales</taxon>
        <taxon>Phaeolaceae</taxon>
        <taxon>Wolfiporia</taxon>
    </lineage>
</organism>
<name>A0A2H3JM43_WOLCO</name>
<dbReference type="EMBL" id="KB468113">
    <property type="protein sequence ID" value="PCH40933.1"/>
    <property type="molecule type" value="Genomic_DNA"/>
</dbReference>
<proteinExistence type="predicted"/>
<evidence type="ECO:0000313" key="1">
    <source>
        <dbReference type="EMBL" id="PCH40933.1"/>
    </source>
</evidence>
<reference evidence="1 2" key="1">
    <citation type="journal article" date="2012" name="Science">
        <title>The Paleozoic origin of enzymatic lignin decomposition reconstructed from 31 fungal genomes.</title>
        <authorList>
            <person name="Floudas D."/>
            <person name="Binder M."/>
            <person name="Riley R."/>
            <person name="Barry K."/>
            <person name="Blanchette R.A."/>
            <person name="Henrissat B."/>
            <person name="Martinez A.T."/>
            <person name="Otillar R."/>
            <person name="Spatafora J.W."/>
            <person name="Yadav J.S."/>
            <person name="Aerts A."/>
            <person name="Benoit I."/>
            <person name="Boyd A."/>
            <person name="Carlson A."/>
            <person name="Copeland A."/>
            <person name="Coutinho P.M."/>
            <person name="de Vries R.P."/>
            <person name="Ferreira P."/>
            <person name="Findley K."/>
            <person name="Foster B."/>
            <person name="Gaskell J."/>
            <person name="Glotzer D."/>
            <person name="Gorecki P."/>
            <person name="Heitman J."/>
            <person name="Hesse C."/>
            <person name="Hori C."/>
            <person name="Igarashi K."/>
            <person name="Jurgens J.A."/>
            <person name="Kallen N."/>
            <person name="Kersten P."/>
            <person name="Kohler A."/>
            <person name="Kuees U."/>
            <person name="Kumar T.K.A."/>
            <person name="Kuo A."/>
            <person name="LaButti K."/>
            <person name="Larrondo L.F."/>
            <person name="Lindquist E."/>
            <person name="Ling A."/>
            <person name="Lombard V."/>
            <person name="Lucas S."/>
            <person name="Lundell T."/>
            <person name="Martin R."/>
            <person name="McLaughlin D.J."/>
            <person name="Morgenstern I."/>
            <person name="Morin E."/>
            <person name="Murat C."/>
            <person name="Nagy L.G."/>
            <person name="Nolan M."/>
            <person name="Ohm R.A."/>
            <person name="Patyshakuliyeva A."/>
            <person name="Rokas A."/>
            <person name="Ruiz-Duenas F.J."/>
            <person name="Sabat G."/>
            <person name="Salamov A."/>
            <person name="Samejima M."/>
            <person name="Schmutz J."/>
            <person name="Slot J.C."/>
            <person name="St John F."/>
            <person name="Stenlid J."/>
            <person name="Sun H."/>
            <person name="Sun S."/>
            <person name="Syed K."/>
            <person name="Tsang A."/>
            <person name="Wiebenga A."/>
            <person name="Young D."/>
            <person name="Pisabarro A."/>
            <person name="Eastwood D.C."/>
            <person name="Martin F."/>
            <person name="Cullen D."/>
            <person name="Grigoriev I.V."/>
            <person name="Hibbett D.S."/>
        </authorList>
    </citation>
    <scope>NUCLEOTIDE SEQUENCE [LARGE SCALE GENOMIC DNA]</scope>
    <source>
        <strain evidence="1 2">MD-104</strain>
    </source>
</reference>
<dbReference type="Proteomes" id="UP000218811">
    <property type="component" value="Unassembled WGS sequence"/>
</dbReference>
<keyword evidence="2" id="KW-1185">Reference proteome</keyword>
<gene>
    <name evidence="1" type="ORF">WOLCODRAFT_24368</name>
</gene>
<evidence type="ECO:0000313" key="2">
    <source>
        <dbReference type="Proteomes" id="UP000218811"/>
    </source>
</evidence>
<sequence>MAVICNRSTYRSSVRTLKRLTTHLQSQRGLPVIDGFDRSSPYSTWNDSNAIVDITNEDDIVADSHDVSSVQWWWWWWHPSNGGMPIVDDARL</sequence>
<protein>
    <submittedName>
        <fullName evidence="1">Uncharacterized protein</fullName>
    </submittedName>
</protein>